<evidence type="ECO:0000259" key="1">
    <source>
        <dbReference type="Pfam" id="PF12680"/>
    </source>
</evidence>
<gene>
    <name evidence="2" type="ORF">F4556_001073</name>
</gene>
<dbReference type="SUPFAM" id="SSF54427">
    <property type="entry name" value="NTF2-like"/>
    <property type="match status" value="1"/>
</dbReference>
<evidence type="ECO:0000313" key="2">
    <source>
        <dbReference type="EMBL" id="MBB4945538.1"/>
    </source>
</evidence>
<keyword evidence="3" id="KW-1185">Reference proteome</keyword>
<feature type="domain" description="SnoaL-like" evidence="1">
    <location>
        <begin position="17"/>
        <end position="115"/>
    </location>
</feature>
<evidence type="ECO:0000313" key="3">
    <source>
        <dbReference type="Proteomes" id="UP000573327"/>
    </source>
</evidence>
<dbReference type="EMBL" id="JACHJR010000001">
    <property type="protein sequence ID" value="MBB4945538.1"/>
    <property type="molecule type" value="Genomic_DNA"/>
</dbReference>
<organism evidence="2 3">
    <name type="scientific">Kitasatospora gansuensis</name>
    <dbReference type="NCBI Taxonomy" id="258050"/>
    <lineage>
        <taxon>Bacteria</taxon>
        <taxon>Bacillati</taxon>
        <taxon>Actinomycetota</taxon>
        <taxon>Actinomycetes</taxon>
        <taxon>Kitasatosporales</taxon>
        <taxon>Streptomycetaceae</taxon>
        <taxon>Kitasatospora</taxon>
    </lineage>
</organism>
<dbReference type="InterPro" id="IPR032710">
    <property type="entry name" value="NTF2-like_dom_sf"/>
</dbReference>
<dbReference type="InterPro" id="IPR037401">
    <property type="entry name" value="SnoaL-like"/>
</dbReference>
<dbReference type="Pfam" id="PF12680">
    <property type="entry name" value="SnoaL_2"/>
    <property type="match status" value="1"/>
</dbReference>
<dbReference type="Proteomes" id="UP000573327">
    <property type="component" value="Unassembled WGS sequence"/>
</dbReference>
<dbReference type="RefSeq" id="WP_057239954.1">
    <property type="nucleotide sequence ID" value="NZ_JACHJR010000001.1"/>
</dbReference>
<dbReference type="GO" id="GO:0016853">
    <property type="term" value="F:isomerase activity"/>
    <property type="evidence" value="ECO:0007669"/>
    <property type="project" value="UniProtKB-KW"/>
</dbReference>
<sequence length="127" mass="13756">MTTAPPATESAFAVQVVRRFYELVDRGDAPGLAALFAPDAEYRRPGYGLMTGPEGLLGFYGRDRTIRAGNHTLTTVLADGPTVGVFGEFHGVLHSGEPVDLRFADSFTVRPDGLFATRDTYFFAPLV</sequence>
<reference evidence="2 3" key="1">
    <citation type="submission" date="2020-08" db="EMBL/GenBank/DDBJ databases">
        <title>Sequencing the genomes of 1000 actinobacteria strains.</title>
        <authorList>
            <person name="Klenk H.-P."/>
        </authorList>
    </citation>
    <scope>NUCLEOTIDE SEQUENCE [LARGE SCALE GENOMIC DNA]</scope>
    <source>
        <strain evidence="2 3">DSM 44786</strain>
    </source>
</reference>
<comment type="caution">
    <text evidence="2">The sequence shown here is derived from an EMBL/GenBank/DDBJ whole genome shotgun (WGS) entry which is preliminary data.</text>
</comment>
<proteinExistence type="predicted"/>
<dbReference type="AlphaFoldDB" id="A0A7W7WG31"/>
<keyword evidence="2" id="KW-0413">Isomerase</keyword>
<name>A0A7W7WG31_9ACTN</name>
<dbReference type="Gene3D" id="3.10.450.50">
    <property type="match status" value="1"/>
</dbReference>
<accession>A0A7W7WG31</accession>
<protein>
    <submittedName>
        <fullName evidence="2">Ketosteroid isomerase-like protein</fullName>
    </submittedName>
</protein>
<dbReference type="CDD" id="cd00531">
    <property type="entry name" value="NTF2_like"/>
    <property type="match status" value="1"/>
</dbReference>